<evidence type="ECO:0000313" key="1">
    <source>
        <dbReference type="EMBL" id="JAE27413.1"/>
    </source>
</evidence>
<accession>A0A0A9H3G6</accession>
<organism evidence="1">
    <name type="scientific">Arundo donax</name>
    <name type="common">Giant reed</name>
    <name type="synonym">Donax arundinaceus</name>
    <dbReference type="NCBI Taxonomy" id="35708"/>
    <lineage>
        <taxon>Eukaryota</taxon>
        <taxon>Viridiplantae</taxon>
        <taxon>Streptophyta</taxon>
        <taxon>Embryophyta</taxon>
        <taxon>Tracheophyta</taxon>
        <taxon>Spermatophyta</taxon>
        <taxon>Magnoliopsida</taxon>
        <taxon>Liliopsida</taxon>
        <taxon>Poales</taxon>
        <taxon>Poaceae</taxon>
        <taxon>PACMAD clade</taxon>
        <taxon>Arundinoideae</taxon>
        <taxon>Arundineae</taxon>
        <taxon>Arundo</taxon>
    </lineage>
</organism>
<proteinExistence type="predicted"/>
<name>A0A0A9H3G6_ARUDO</name>
<protein>
    <submittedName>
        <fullName evidence="1">Uncharacterized protein</fullName>
    </submittedName>
</protein>
<reference evidence="1" key="2">
    <citation type="journal article" date="2015" name="Data Brief">
        <title>Shoot transcriptome of the giant reed, Arundo donax.</title>
        <authorList>
            <person name="Barrero R.A."/>
            <person name="Guerrero F.D."/>
            <person name="Moolhuijzen P."/>
            <person name="Goolsby J.A."/>
            <person name="Tidwell J."/>
            <person name="Bellgard S.E."/>
            <person name="Bellgard M.I."/>
        </authorList>
    </citation>
    <scope>NUCLEOTIDE SEQUENCE</scope>
    <source>
        <tissue evidence="1">Shoot tissue taken approximately 20 cm above the soil surface</tissue>
    </source>
</reference>
<sequence>MKVLEGFARSEDDFIRKTEKKERRELKKLG</sequence>
<reference evidence="1" key="1">
    <citation type="submission" date="2014-09" db="EMBL/GenBank/DDBJ databases">
        <authorList>
            <person name="Magalhaes I.L.F."/>
            <person name="Oliveira U."/>
            <person name="Santos F.R."/>
            <person name="Vidigal T.H.D.A."/>
            <person name="Brescovit A.D."/>
            <person name="Santos A.J."/>
        </authorList>
    </citation>
    <scope>NUCLEOTIDE SEQUENCE</scope>
    <source>
        <tissue evidence="1">Shoot tissue taken approximately 20 cm above the soil surface</tissue>
    </source>
</reference>
<dbReference type="EMBL" id="GBRH01170483">
    <property type="protein sequence ID" value="JAE27413.1"/>
    <property type="molecule type" value="Transcribed_RNA"/>
</dbReference>
<dbReference type="AlphaFoldDB" id="A0A0A9H3G6"/>